<evidence type="ECO:0000256" key="6">
    <source>
        <dbReference type="ARBA" id="ARBA00022989"/>
    </source>
</evidence>
<dbReference type="GO" id="GO:0006857">
    <property type="term" value="P:oligopeptide transport"/>
    <property type="evidence" value="ECO:0007669"/>
    <property type="project" value="InterPro"/>
</dbReference>
<evidence type="ECO:0000256" key="7">
    <source>
        <dbReference type="ARBA" id="ARBA00023136"/>
    </source>
</evidence>
<feature type="domain" description="Major facilitator superfamily (MFS) profile" evidence="10">
    <location>
        <begin position="1"/>
        <end position="219"/>
    </location>
</feature>
<keyword evidence="7 9" id="KW-0472">Membrane</keyword>
<proteinExistence type="inferred from homology"/>
<keyword evidence="3" id="KW-1003">Cell membrane</keyword>
<evidence type="ECO:0000256" key="3">
    <source>
        <dbReference type="ARBA" id="ARBA00022475"/>
    </source>
</evidence>
<dbReference type="InterPro" id="IPR050171">
    <property type="entry name" value="MFS_Transporters"/>
</dbReference>
<evidence type="ECO:0000256" key="1">
    <source>
        <dbReference type="ARBA" id="ARBA00004651"/>
    </source>
</evidence>
<dbReference type="NCBIfam" id="TIGR00924">
    <property type="entry name" value="yjdL_sub1_fam"/>
    <property type="match status" value="2"/>
</dbReference>
<evidence type="ECO:0000256" key="2">
    <source>
        <dbReference type="ARBA" id="ARBA00022448"/>
    </source>
</evidence>
<dbReference type="InterPro" id="IPR000109">
    <property type="entry name" value="POT_fam"/>
</dbReference>
<comment type="subcellular location">
    <subcellularLocation>
        <location evidence="1">Cell membrane</location>
        <topology evidence="1">Multi-pass membrane protein</topology>
    </subcellularLocation>
    <subcellularLocation>
        <location evidence="8">Membrane</location>
        <topology evidence="8">Multi-pass membrane protein</topology>
    </subcellularLocation>
</comment>
<feature type="transmembrane region" description="Helical" evidence="9">
    <location>
        <begin position="332"/>
        <end position="351"/>
    </location>
</feature>
<feature type="transmembrane region" description="Helical" evidence="9">
    <location>
        <begin position="297"/>
        <end position="320"/>
    </location>
</feature>
<feature type="transmembrane region" description="Helical" evidence="9">
    <location>
        <begin position="371"/>
        <end position="392"/>
    </location>
</feature>
<feature type="transmembrane region" description="Helical" evidence="9">
    <location>
        <begin position="150"/>
        <end position="171"/>
    </location>
</feature>
<keyword evidence="4 8" id="KW-0812">Transmembrane</keyword>
<sequence>MDTNVENEKKKHPKGLYLVFLTGMWERFSYYGMRGILMLYLTKTWLEGGLAFDPSTASLIYGFATGLTYFTPLIGGWIADNFLGQRKSVLLGGFIMFLGEAALFAWTSHAGLYLGLFLLIIGNGFFKPNISALVGGLYESGDKRLDSAFSIFYMGINLGAFLAPLITGFLTDNIFAKTAIDANTGEVAMSFGYKFGFGAAAIGMLIGELIFIFFAQKYLGDLGLKAKGSTKKAVELSEAEAHKPLTKEEKERIAVIFIYFFFAIFFFAGFEQAGSSLTLYTDSYINRVVGSFEIPTAWFQSVNPLFIVLLAPVFATFWGTKMGQRLTTPFKMGLGMILLGVGFFFMLGAVYERGGAIGVDPKDVAVKASLAWLILTYLTHTIGELCLSPVGLSTVTKLSPPRLAGLMMGVWMMAAFFANSIGGVIASYVEKLGASVVFAAVSGFVILCGLGMILLNKKLQAMMHGVK</sequence>
<dbReference type="Proteomes" id="UP000197007">
    <property type="component" value="Chromosome"/>
</dbReference>
<dbReference type="GO" id="GO:0005886">
    <property type="term" value="C:plasma membrane"/>
    <property type="evidence" value="ECO:0007669"/>
    <property type="project" value="UniProtKB-SubCell"/>
</dbReference>
<evidence type="ECO:0000313" key="11">
    <source>
        <dbReference type="EMBL" id="ASF41793.1"/>
    </source>
</evidence>
<feature type="transmembrane region" description="Helical" evidence="9">
    <location>
        <begin position="60"/>
        <end position="79"/>
    </location>
</feature>
<keyword evidence="12" id="KW-1185">Reference proteome</keyword>
<protein>
    <submittedName>
        <fullName evidence="11">MFS transporter</fullName>
    </submittedName>
</protein>
<feature type="transmembrane region" description="Helical" evidence="9">
    <location>
        <begin position="88"/>
        <end position="106"/>
    </location>
</feature>
<dbReference type="Pfam" id="PF00854">
    <property type="entry name" value="PTR2"/>
    <property type="match status" value="2"/>
</dbReference>
<dbReference type="InterPro" id="IPR005279">
    <property type="entry name" value="Dipep/tripep_permease"/>
</dbReference>
<evidence type="ECO:0000256" key="8">
    <source>
        <dbReference type="RuleBase" id="RU003755"/>
    </source>
</evidence>
<feature type="transmembrane region" description="Helical" evidence="9">
    <location>
        <begin position="253"/>
        <end position="270"/>
    </location>
</feature>
<dbReference type="InterPro" id="IPR018456">
    <property type="entry name" value="PTR2_symporter_CS"/>
</dbReference>
<dbReference type="KEGG" id="capn:CBG49_01100"/>
<feature type="transmembrane region" description="Helical" evidence="9">
    <location>
        <begin position="404"/>
        <end position="426"/>
    </location>
</feature>
<evidence type="ECO:0000313" key="12">
    <source>
        <dbReference type="Proteomes" id="UP000197007"/>
    </source>
</evidence>
<keyword evidence="5" id="KW-0571">Peptide transport</keyword>
<keyword evidence="5" id="KW-0653">Protein transport</keyword>
<dbReference type="InterPro" id="IPR020846">
    <property type="entry name" value="MFS_dom"/>
</dbReference>
<dbReference type="Gene3D" id="1.20.1250.20">
    <property type="entry name" value="MFS general substrate transporter like domains"/>
    <property type="match status" value="2"/>
</dbReference>
<evidence type="ECO:0000256" key="5">
    <source>
        <dbReference type="ARBA" id="ARBA00022856"/>
    </source>
</evidence>
<dbReference type="PANTHER" id="PTHR23517:SF15">
    <property type="entry name" value="PROTON-DEPENDENT OLIGOPEPTIDE FAMILY TRANSPORT PROTEIN"/>
    <property type="match status" value="1"/>
</dbReference>
<dbReference type="PROSITE" id="PS50850">
    <property type="entry name" value="MFS"/>
    <property type="match status" value="1"/>
</dbReference>
<accession>A0A1Z4BKK0</accession>
<dbReference type="CDD" id="cd17346">
    <property type="entry name" value="MFS_DtpA_like"/>
    <property type="match status" value="1"/>
</dbReference>
<name>A0A1Z4BKK0_9FLAO</name>
<feature type="transmembrane region" description="Helical" evidence="9">
    <location>
        <begin position="432"/>
        <end position="455"/>
    </location>
</feature>
<dbReference type="PANTHER" id="PTHR23517">
    <property type="entry name" value="RESISTANCE PROTEIN MDTM, PUTATIVE-RELATED-RELATED"/>
    <property type="match status" value="1"/>
</dbReference>
<organism evidence="11 12">
    <name type="scientific">Capnocytophaga endodontalis</name>
    <dbReference type="NCBI Taxonomy" id="2708117"/>
    <lineage>
        <taxon>Bacteria</taxon>
        <taxon>Pseudomonadati</taxon>
        <taxon>Bacteroidota</taxon>
        <taxon>Flavobacteriia</taxon>
        <taxon>Flavobacteriales</taxon>
        <taxon>Flavobacteriaceae</taxon>
        <taxon>Capnocytophaga</taxon>
    </lineage>
</organism>
<comment type="similarity">
    <text evidence="8">Belongs to the major facilitator superfamily. Proton-dependent oligopeptide transporter (POT/PTR) (TC 2.A.17) family.</text>
</comment>
<dbReference type="EMBL" id="CP022022">
    <property type="protein sequence ID" value="ASF41793.1"/>
    <property type="molecule type" value="Genomic_DNA"/>
</dbReference>
<dbReference type="SUPFAM" id="SSF103473">
    <property type="entry name" value="MFS general substrate transporter"/>
    <property type="match status" value="1"/>
</dbReference>
<dbReference type="RefSeq" id="WP_088593010.1">
    <property type="nucleotide sequence ID" value="NZ_CP022022.1"/>
</dbReference>
<dbReference type="InterPro" id="IPR036259">
    <property type="entry name" value="MFS_trans_sf"/>
</dbReference>
<gene>
    <name evidence="11" type="ORF">CBG49_01100</name>
</gene>
<dbReference type="AlphaFoldDB" id="A0A1Z4BKK0"/>
<dbReference type="GO" id="GO:1904680">
    <property type="term" value="F:peptide transmembrane transporter activity"/>
    <property type="evidence" value="ECO:0007669"/>
    <property type="project" value="InterPro"/>
</dbReference>
<evidence type="ECO:0000256" key="9">
    <source>
        <dbReference type="SAM" id="Phobius"/>
    </source>
</evidence>
<evidence type="ECO:0000256" key="4">
    <source>
        <dbReference type="ARBA" id="ARBA00022692"/>
    </source>
</evidence>
<keyword evidence="6 9" id="KW-1133">Transmembrane helix</keyword>
<feature type="transmembrane region" description="Helical" evidence="9">
    <location>
        <begin position="112"/>
        <end position="138"/>
    </location>
</feature>
<evidence type="ECO:0000259" key="10">
    <source>
        <dbReference type="PROSITE" id="PS50850"/>
    </source>
</evidence>
<reference evidence="12" key="1">
    <citation type="submission" date="2017-06" db="EMBL/GenBank/DDBJ databases">
        <title>Complete genome sequence of Capnocytophaga sp. KCOM 1579 (=ChDC OS43) isolated from a human refractory periapical abscess lesion.</title>
        <authorList>
            <person name="Kook J.-K."/>
            <person name="Park S.-N."/>
            <person name="Lim Y.K."/>
            <person name="Roh H."/>
        </authorList>
    </citation>
    <scope>NUCLEOTIDE SEQUENCE [LARGE SCALE GENOMIC DNA]</scope>
    <source>
        <strain evidence="12">ChDC OS43</strain>
    </source>
</reference>
<dbReference type="PROSITE" id="PS01023">
    <property type="entry name" value="PTR2_2"/>
    <property type="match status" value="1"/>
</dbReference>
<feature type="transmembrane region" description="Helical" evidence="9">
    <location>
        <begin position="191"/>
        <end position="215"/>
    </location>
</feature>
<keyword evidence="2 8" id="KW-0813">Transport</keyword>